<dbReference type="EMBL" id="QRHZ01000001">
    <property type="protein sequence ID" value="RHG20086.1"/>
    <property type="molecule type" value="Genomic_DNA"/>
</dbReference>
<gene>
    <name evidence="1" type="ORF">DW272_02445</name>
</gene>
<evidence type="ECO:0000313" key="2">
    <source>
        <dbReference type="Proteomes" id="UP000284220"/>
    </source>
</evidence>
<comment type="caution">
    <text evidence="1">The sequence shown here is derived from an EMBL/GenBank/DDBJ whole genome shotgun (WGS) entry which is preliminary data.</text>
</comment>
<dbReference type="Proteomes" id="UP000284220">
    <property type="component" value="Unassembled WGS sequence"/>
</dbReference>
<proteinExistence type="predicted"/>
<name>A0A414SKJ6_9FIRM</name>
<reference evidence="1 2" key="1">
    <citation type="submission" date="2018-08" db="EMBL/GenBank/DDBJ databases">
        <title>A genome reference for cultivated species of the human gut microbiota.</title>
        <authorList>
            <person name="Zou Y."/>
            <person name="Xue W."/>
            <person name="Luo G."/>
        </authorList>
    </citation>
    <scope>NUCLEOTIDE SEQUENCE [LARGE SCALE GENOMIC DNA]</scope>
    <source>
        <strain evidence="1 2">AM22-9LB</strain>
    </source>
</reference>
<sequence>MLTVYLVRGTDNKKTHVKFVMIAMTDLMENKMCVCKNGYELQKDLKPPQRCHSDEQCYIDSCKECSAYDHRYDIIDQAIESAKCRIYRLKANRGESFAHQKKAENQIQLMNVTIDALKYYKENLYM</sequence>
<organism evidence="1 2">
    <name type="scientific">Blautia obeum</name>
    <dbReference type="NCBI Taxonomy" id="40520"/>
    <lineage>
        <taxon>Bacteria</taxon>
        <taxon>Bacillati</taxon>
        <taxon>Bacillota</taxon>
        <taxon>Clostridia</taxon>
        <taxon>Lachnospirales</taxon>
        <taxon>Lachnospiraceae</taxon>
        <taxon>Blautia</taxon>
    </lineage>
</organism>
<accession>A0A414SKJ6</accession>
<evidence type="ECO:0000313" key="1">
    <source>
        <dbReference type="EMBL" id="RHG20086.1"/>
    </source>
</evidence>
<protein>
    <submittedName>
        <fullName evidence="1">Uncharacterized protein</fullName>
    </submittedName>
</protein>
<dbReference type="AlphaFoldDB" id="A0A414SKJ6"/>